<protein>
    <submittedName>
        <fullName evidence="4">AAA family ATPase</fullName>
    </submittedName>
</protein>
<dbReference type="FunFam" id="3.40.50.300:FF:001573">
    <property type="entry name" value="Carbon monoxide dehydrogenase accessory protein CooC"/>
    <property type="match status" value="1"/>
</dbReference>
<dbReference type="SUPFAM" id="SSF52540">
    <property type="entry name" value="P-loop containing nucleoside triphosphate hydrolases"/>
    <property type="match status" value="1"/>
</dbReference>
<evidence type="ECO:0000259" key="3">
    <source>
        <dbReference type="Pfam" id="PF01656"/>
    </source>
</evidence>
<dbReference type="PIRSF" id="PIRSF005647">
    <property type="entry name" value="CooC"/>
    <property type="match status" value="1"/>
</dbReference>
<name>A0A933GL80_UNCTE</name>
<proteinExistence type="predicted"/>
<dbReference type="Pfam" id="PF01656">
    <property type="entry name" value="CbiA"/>
    <property type="match status" value="1"/>
</dbReference>
<gene>
    <name evidence="4" type="ORF">HY730_06030</name>
</gene>
<keyword evidence="2" id="KW-0067">ATP-binding</keyword>
<evidence type="ECO:0000256" key="2">
    <source>
        <dbReference type="ARBA" id="ARBA00022840"/>
    </source>
</evidence>
<dbReference type="InterPro" id="IPR027417">
    <property type="entry name" value="P-loop_NTPase"/>
</dbReference>
<evidence type="ECO:0000313" key="5">
    <source>
        <dbReference type="Proteomes" id="UP000772181"/>
    </source>
</evidence>
<dbReference type="CDD" id="cd02034">
    <property type="entry name" value="CooC1"/>
    <property type="match status" value="1"/>
</dbReference>
<dbReference type="Gene3D" id="3.40.50.300">
    <property type="entry name" value="P-loop containing nucleotide triphosphate hydrolases"/>
    <property type="match status" value="1"/>
</dbReference>
<dbReference type="GO" id="GO:0005829">
    <property type="term" value="C:cytosol"/>
    <property type="evidence" value="ECO:0007669"/>
    <property type="project" value="TreeGrafter"/>
</dbReference>
<dbReference type="PANTHER" id="PTHR43384:SF6">
    <property type="entry name" value="SEPTUM SITE-DETERMINING PROTEIN MIND HOMOLOG, CHLOROPLASTIC"/>
    <property type="match status" value="1"/>
</dbReference>
<comment type="caution">
    <text evidence="4">The sequence shown here is derived from an EMBL/GenBank/DDBJ whole genome shotgun (WGS) entry which is preliminary data.</text>
</comment>
<dbReference type="AlphaFoldDB" id="A0A933GL80"/>
<reference evidence="4" key="1">
    <citation type="submission" date="2020-07" db="EMBL/GenBank/DDBJ databases">
        <title>Huge and variable diversity of episymbiotic CPR bacteria and DPANN archaea in groundwater ecosystems.</title>
        <authorList>
            <person name="He C.Y."/>
            <person name="Keren R."/>
            <person name="Whittaker M."/>
            <person name="Farag I.F."/>
            <person name="Doudna J."/>
            <person name="Cate J.H.D."/>
            <person name="Banfield J.F."/>
        </authorList>
    </citation>
    <scope>NUCLEOTIDE SEQUENCE</scope>
    <source>
        <strain evidence="4">NC_groundwater_1482_Ag_S-0.65um_47_24</strain>
    </source>
</reference>
<dbReference type="GO" id="GO:0016887">
    <property type="term" value="F:ATP hydrolysis activity"/>
    <property type="evidence" value="ECO:0007669"/>
    <property type="project" value="TreeGrafter"/>
</dbReference>
<dbReference type="InterPro" id="IPR014433">
    <property type="entry name" value="CooC"/>
</dbReference>
<keyword evidence="1" id="KW-0547">Nucleotide-binding</keyword>
<evidence type="ECO:0000256" key="1">
    <source>
        <dbReference type="ARBA" id="ARBA00022741"/>
    </source>
</evidence>
<dbReference type="InterPro" id="IPR050625">
    <property type="entry name" value="ParA/MinD_ATPase"/>
</dbReference>
<dbReference type="EMBL" id="JACQWF010000270">
    <property type="protein sequence ID" value="MBI4595923.1"/>
    <property type="molecule type" value="Genomic_DNA"/>
</dbReference>
<feature type="domain" description="CobQ/CobB/MinD/ParA nucleotide binding" evidence="3">
    <location>
        <begin position="4"/>
        <end position="231"/>
    </location>
</feature>
<sequence length="257" mass="27791">MKLAIAGKGGVGKTTLTALLAHQAVESGYKVLAVDADPDSNLAGALGLAEIERLAPISEMHDLIEERTGAKPGSYGTYFKLNPKVDDIPDRFCLEKNGVKLMVMGTVAKGGGGCICPESTLLKTLMGHLLIRRDELVILDMEAGIEHLGRGTAQAVDALLVVIEPSLRAIETSARVKKLAEGIGIRNVWAVGNKVRSEADYEFIRGRLKGIEILGFIPFRESLLESSQEDKEAYTDAAIKEALRGIFHNLQTRLNKN</sequence>
<dbReference type="GO" id="GO:0051782">
    <property type="term" value="P:negative regulation of cell division"/>
    <property type="evidence" value="ECO:0007669"/>
    <property type="project" value="TreeGrafter"/>
</dbReference>
<evidence type="ECO:0000313" key="4">
    <source>
        <dbReference type="EMBL" id="MBI4595923.1"/>
    </source>
</evidence>
<dbReference type="GO" id="GO:0005524">
    <property type="term" value="F:ATP binding"/>
    <property type="evidence" value="ECO:0007669"/>
    <property type="project" value="UniProtKB-KW"/>
</dbReference>
<dbReference type="Proteomes" id="UP000772181">
    <property type="component" value="Unassembled WGS sequence"/>
</dbReference>
<dbReference type="GO" id="GO:0009898">
    <property type="term" value="C:cytoplasmic side of plasma membrane"/>
    <property type="evidence" value="ECO:0007669"/>
    <property type="project" value="TreeGrafter"/>
</dbReference>
<dbReference type="PANTHER" id="PTHR43384">
    <property type="entry name" value="SEPTUM SITE-DETERMINING PROTEIN MIND HOMOLOG, CHLOROPLASTIC-RELATED"/>
    <property type="match status" value="1"/>
</dbReference>
<organism evidence="4 5">
    <name type="scientific">Tectimicrobiota bacterium</name>
    <dbReference type="NCBI Taxonomy" id="2528274"/>
    <lineage>
        <taxon>Bacteria</taxon>
        <taxon>Pseudomonadati</taxon>
        <taxon>Nitrospinota/Tectimicrobiota group</taxon>
        <taxon>Candidatus Tectimicrobiota</taxon>
    </lineage>
</organism>
<dbReference type="InterPro" id="IPR002586">
    <property type="entry name" value="CobQ/CobB/MinD/ParA_Nub-bd_dom"/>
</dbReference>
<accession>A0A933GL80</accession>